<organism evidence="3 4">
    <name type="scientific">Xiphophorus couchianus</name>
    <name type="common">Monterrey platyfish</name>
    <dbReference type="NCBI Taxonomy" id="32473"/>
    <lineage>
        <taxon>Eukaryota</taxon>
        <taxon>Metazoa</taxon>
        <taxon>Chordata</taxon>
        <taxon>Craniata</taxon>
        <taxon>Vertebrata</taxon>
        <taxon>Euteleostomi</taxon>
        <taxon>Actinopterygii</taxon>
        <taxon>Neopterygii</taxon>
        <taxon>Teleostei</taxon>
        <taxon>Neoteleostei</taxon>
        <taxon>Acanthomorphata</taxon>
        <taxon>Ovalentaria</taxon>
        <taxon>Atherinomorphae</taxon>
        <taxon>Cyprinodontiformes</taxon>
        <taxon>Poeciliidae</taxon>
        <taxon>Poeciliinae</taxon>
        <taxon>Xiphophorus</taxon>
    </lineage>
</organism>
<evidence type="ECO:0000256" key="1">
    <source>
        <dbReference type="SAM" id="SignalP"/>
    </source>
</evidence>
<dbReference type="PROSITE" id="PS50835">
    <property type="entry name" value="IG_LIKE"/>
    <property type="match status" value="1"/>
</dbReference>
<dbReference type="InterPro" id="IPR036179">
    <property type="entry name" value="Ig-like_dom_sf"/>
</dbReference>
<keyword evidence="1" id="KW-0732">Signal</keyword>
<dbReference type="InterPro" id="IPR007110">
    <property type="entry name" value="Ig-like_dom"/>
</dbReference>
<dbReference type="PANTHER" id="PTHR23267">
    <property type="entry name" value="IMMUNOGLOBULIN LIGHT CHAIN"/>
    <property type="match status" value="1"/>
</dbReference>
<dbReference type="Ensembl" id="ENSXCOT00000014127.1">
    <property type="protein sequence ID" value="ENSXCOP00000013955.1"/>
    <property type="gene ID" value="ENSXCOG00000010565.1"/>
</dbReference>
<dbReference type="Gene3D" id="2.60.40.10">
    <property type="entry name" value="Immunoglobulins"/>
    <property type="match status" value="1"/>
</dbReference>
<name>A0A3B5LT09_9TELE</name>
<feature type="signal peptide" evidence="1">
    <location>
        <begin position="1"/>
        <end position="18"/>
    </location>
</feature>
<protein>
    <recommendedName>
        <fullName evidence="2">Ig-like domain-containing protein</fullName>
    </recommendedName>
</protein>
<evidence type="ECO:0000313" key="4">
    <source>
        <dbReference type="Proteomes" id="UP000261380"/>
    </source>
</evidence>
<evidence type="ECO:0000313" key="3">
    <source>
        <dbReference type="Ensembl" id="ENSXCOP00000013955.1"/>
    </source>
</evidence>
<feature type="chain" id="PRO_5017209418" description="Ig-like domain-containing protein" evidence="1">
    <location>
        <begin position="19"/>
        <end position="218"/>
    </location>
</feature>
<proteinExistence type="predicted"/>
<dbReference type="STRING" id="32473.ENSXCOP00000013955"/>
<dbReference type="SUPFAM" id="SSF48726">
    <property type="entry name" value="Immunoglobulin"/>
    <property type="match status" value="1"/>
</dbReference>
<keyword evidence="4" id="KW-1185">Reference proteome</keyword>
<dbReference type="GeneTree" id="ENSGT01080000257344"/>
<dbReference type="Proteomes" id="UP000261380">
    <property type="component" value="Unplaced"/>
</dbReference>
<evidence type="ECO:0000259" key="2">
    <source>
        <dbReference type="PROSITE" id="PS50835"/>
    </source>
</evidence>
<dbReference type="AlphaFoldDB" id="A0A3B5LT09"/>
<dbReference type="InterPro" id="IPR050150">
    <property type="entry name" value="IgV_Light_Chain"/>
</dbReference>
<dbReference type="InterPro" id="IPR013783">
    <property type="entry name" value="Ig-like_fold"/>
</dbReference>
<accession>A0A3B5LT09</accession>
<dbReference type="InterPro" id="IPR013106">
    <property type="entry name" value="Ig_V-set"/>
</dbReference>
<sequence length="218" mass="24532">MTLITILIWTLTCCCFTAEQPPKLLIYWVNKLQSGTPARFSGSGSGSAFTLTISGVQAEDAAVYYCKSIHVVNGANVFTQKILTCFLLYCRQPGCNLECFPAWGFPMGSDWNYWWSSADHSRGSVCSQSSPPYLVHRRGHGSPLTMFSLVRDESVDQWPRQPTHHLHGNIWELQKRLCGISETHRSVRVANRAEISRLLFGLDCIFTFTNSNSSNNSW</sequence>
<reference evidence="3" key="1">
    <citation type="submission" date="2025-08" db="UniProtKB">
        <authorList>
            <consortium name="Ensembl"/>
        </authorList>
    </citation>
    <scope>IDENTIFICATION</scope>
</reference>
<feature type="domain" description="Ig-like" evidence="2">
    <location>
        <begin position="1"/>
        <end position="84"/>
    </location>
</feature>
<dbReference type="Pfam" id="PF07686">
    <property type="entry name" value="V-set"/>
    <property type="match status" value="1"/>
</dbReference>
<reference evidence="3" key="2">
    <citation type="submission" date="2025-09" db="UniProtKB">
        <authorList>
            <consortium name="Ensembl"/>
        </authorList>
    </citation>
    <scope>IDENTIFICATION</scope>
</reference>